<dbReference type="PROSITE" id="PS50109">
    <property type="entry name" value="HIS_KIN"/>
    <property type="match status" value="1"/>
</dbReference>
<comment type="catalytic activity">
    <reaction evidence="1">
        <text>ATP + protein L-histidine = ADP + protein N-phospho-L-histidine.</text>
        <dbReference type="EC" id="2.7.13.3"/>
    </reaction>
</comment>
<dbReference type="Pfam" id="PF00512">
    <property type="entry name" value="HisKA"/>
    <property type="match status" value="1"/>
</dbReference>
<keyword evidence="7" id="KW-0067">ATP-binding</keyword>
<keyword evidence="9" id="KW-1133">Transmembrane helix</keyword>
<evidence type="ECO:0000256" key="5">
    <source>
        <dbReference type="ARBA" id="ARBA00022741"/>
    </source>
</evidence>
<dbReference type="PANTHER" id="PTHR42878:SF7">
    <property type="entry name" value="SENSOR HISTIDINE KINASE GLRK"/>
    <property type="match status" value="1"/>
</dbReference>
<reference evidence="11 12" key="1">
    <citation type="submission" date="2015-09" db="EMBL/GenBank/DDBJ databases">
        <authorList>
            <consortium name="Pathogen Informatics"/>
        </authorList>
    </citation>
    <scope>NUCLEOTIDE SEQUENCE [LARGE SCALE GENOMIC DNA]</scope>
    <source>
        <strain evidence="11 12">2789STDY5608863</strain>
    </source>
</reference>
<dbReference type="GO" id="GO:0007234">
    <property type="term" value="P:osmosensory signaling via phosphorelay pathway"/>
    <property type="evidence" value="ECO:0007669"/>
    <property type="project" value="TreeGrafter"/>
</dbReference>
<keyword evidence="9" id="KW-0472">Membrane</keyword>
<dbReference type="InterPro" id="IPR003661">
    <property type="entry name" value="HisK_dim/P_dom"/>
</dbReference>
<feature type="transmembrane region" description="Helical" evidence="9">
    <location>
        <begin position="100"/>
        <end position="125"/>
    </location>
</feature>
<dbReference type="GO" id="GO:0000156">
    <property type="term" value="F:phosphorelay response regulator activity"/>
    <property type="evidence" value="ECO:0007669"/>
    <property type="project" value="TreeGrafter"/>
</dbReference>
<dbReference type="GO" id="GO:0030295">
    <property type="term" value="F:protein kinase activator activity"/>
    <property type="evidence" value="ECO:0007669"/>
    <property type="project" value="TreeGrafter"/>
</dbReference>
<evidence type="ECO:0000256" key="8">
    <source>
        <dbReference type="ARBA" id="ARBA00023012"/>
    </source>
</evidence>
<evidence type="ECO:0000256" key="9">
    <source>
        <dbReference type="SAM" id="Phobius"/>
    </source>
</evidence>
<evidence type="ECO:0000256" key="6">
    <source>
        <dbReference type="ARBA" id="ARBA00022777"/>
    </source>
</evidence>
<dbReference type="GO" id="GO:0005524">
    <property type="term" value="F:ATP binding"/>
    <property type="evidence" value="ECO:0007669"/>
    <property type="project" value="UniProtKB-KW"/>
</dbReference>
<evidence type="ECO:0000313" key="12">
    <source>
        <dbReference type="Proteomes" id="UP000095495"/>
    </source>
</evidence>
<protein>
    <recommendedName>
        <fullName evidence="3">histidine kinase</fullName>
        <ecNumber evidence="3">2.7.13.3</ecNumber>
    </recommendedName>
</protein>
<sequence>MFKNILCDRSGRLTGYCYAPFIDVLTDDRQHRIMRGRRYPALPLTSTCSVVCQSYKKDNIRWTANLKERKTLPDFMPPLMPFAERLIIIMKNYDTFFRKFIVSSIIIVVLFFSVNLILFSMIILLPGFHRDDTDLQIEKISDGITGDNEHIVALPSVIEELHRANAFAMIIDNSGKIIWDIDKPRELPDSYTLKQISDFSKWFLDDYPVSTYEHPLGLLVIGYAKDSIVKYNLSLDKDYFTSFLSGCVLIFLINSFIMVLLFWRNTLKIKKSVTPILSSISAIGKNEDYVLPEEGEFAEICKSLNRVNQQVNQKELVRAEWISGISHDTRTPLSVMLGYAKSLADDPTLPANARKRADIISRHCIRLRDLIADLNVSSKLEYSLQPVKQTNINLAELLRVIVGFYYNEFPDSKYTFGINIDENCYSATFCGDESLLTRMFENIIQNSILHNADGCNITLDLIRNKYNQFKVTITDNGCGLAEDFIEKLNSSEELPFSDFGSLEAEHGLGLRLVKQIAKAHSISIRFSNKERSGLIVELYFTPQD</sequence>
<keyword evidence="5" id="KW-0547">Nucleotide-binding</keyword>
<gene>
    <name evidence="11" type="primary">phoR_2</name>
    <name evidence="11" type="ORF">ERS852420_00922</name>
</gene>
<organism evidence="11 12">
    <name type="scientific">Roseburia faecis</name>
    <dbReference type="NCBI Taxonomy" id="301302"/>
    <lineage>
        <taxon>Bacteria</taxon>
        <taxon>Bacillati</taxon>
        <taxon>Bacillota</taxon>
        <taxon>Clostridia</taxon>
        <taxon>Lachnospirales</taxon>
        <taxon>Lachnospiraceae</taxon>
        <taxon>Roseburia</taxon>
    </lineage>
</organism>
<keyword evidence="6" id="KW-0418">Kinase</keyword>
<name>A0A173RX42_9FIRM</name>
<feature type="transmembrane region" description="Helical" evidence="9">
    <location>
        <begin position="239"/>
        <end position="263"/>
    </location>
</feature>
<accession>A0A173RX42</accession>
<dbReference type="CDD" id="cd00082">
    <property type="entry name" value="HisKA"/>
    <property type="match status" value="1"/>
</dbReference>
<evidence type="ECO:0000256" key="3">
    <source>
        <dbReference type="ARBA" id="ARBA00012438"/>
    </source>
</evidence>
<dbReference type="Proteomes" id="UP000095495">
    <property type="component" value="Unassembled WGS sequence"/>
</dbReference>
<dbReference type="InterPro" id="IPR036097">
    <property type="entry name" value="HisK_dim/P_sf"/>
</dbReference>
<keyword evidence="4 11" id="KW-0808">Transferase</keyword>
<evidence type="ECO:0000256" key="1">
    <source>
        <dbReference type="ARBA" id="ARBA00000085"/>
    </source>
</evidence>
<evidence type="ECO:0000256" key="2">
    <source>
        <dbReference type="ARBA" id="ARBA00004370"/>
    </source>
</evidence>
<dbReference type="PANTHER" id="PTHR42878">
    <property type="entry name" value="TWO-COMPONENT HISTIDINE KINASE"/>
    <property type="match status" value="1"/>
</dbReference>
<dbReference type="SMART" id="SM00387">
    <property type="entry name" value="HATPase_c"/>
    <property type="match status" value="1"/>
</dbReference>
<evidence type="ECO:0000259" key="10">
    <source>
        <dbReference type="PROSITE" id="PS50109"/>
    </source>
</evidence>
<dbReference type="EMBL" id="CYXV01000003">
    <property type="protein sequence ID" value="CUM82572.1"/>
    <property type="molecule type" value="Genomic_DNA"/>
</dbReference>
<evidence type="ECO:0000256" key="7">
    <source>
        <dbReference type="ARBA" id="ARBA00022840"/>
    </source>
</evidence>
<dbReference type="GO" id="GO:0000155">
    <property type="term" value="F:phosphorelay sensor kinase activity"/>
    <property type="evidence" value="ECO:0007669"/>
    <property type="project" value="InterPro"/>
</dbReference>
<dbReference type="SUPFAM" id="SSF55874">
    <property type="entry name" value="ATPase domain of HSP90 chaperone/DNA topoisomerase II/histidine kinase"/>
    <property type="match status" value="1"/>
</dbReference>
<dbReference type="SUPFAM" id="SSF47384">
    <property type="entry name" value="Homodimeric domain of signal transducing histidine kinase"/>
    <property type="match status" value="1"/>
</dbReference>
<dbReference type="InterPro" id="IPR036890">
    <property type="entry name" value="HATPase_C_sf"/>
</dbReference>
<comment type="subcellular location">
    <subcellularLocation>
        <location evidence="2">Membrane</location>
    </subcellularLocation>
</comment>
<dbReference type="EC" id="2.7.13.3" evidence="3"/>
<dbReference type="Gene3D" id="1.10.287.130">
    <property type="match status" value="1"/>
</dbReference>
<dbReference type="Pfam" id="PF02518">
    <property type="entry name" value="HATPase_c"/>
    <property type="match status" value="1"/>
</dbReference>
<dbReference type="InterPro" id="IPR005467">
    <property type="entry name" value="His_kinase_dom"/>
</dbReference>
<dbReference type="InterPro" id="IPR050351">
    <property type="entry name" value="BphY/WalK/GraS-like"/>
</dbReference>
<dbReference type="SMART" id="SM00388">
    <property type="entry name" value="HisKA"/>
    <property type="match status" value="1"/>
</dbReference>
<dbReference type="AlphaFoldDB" id="A0A173RX42"/>
<keyword evidence="8" id="KW-0902">Two-component regulatory system</keyword>
<proteinExistence type="predicted"/>
<evidence type="ECO:0000313" key="11">
    <source>
        <dbReference type="EMBL" id="CUM82572.1"/>
    </source>
</evidence>
<dbReference type="Gene3D" id="3.30.565.10">
    <property type="entry name" value="Histidine kinase-like ATPase, C-terminal domain"/>
    <property type="match status" value="1"/>
</dbReference>
<evidence type="ECO:0000256" key="4">
    <source>
        <dbReference type="ARBA" id="ARBA00022679"/>
    </source>
</evidence>
<keyword evidence="9" id="KW-0812">Transmembrane</keyword>
<dbReference type="InterPro" id="IPR003594">
    <property type="entry name" value="HATPase_dom"/>
</dbReference>
<feature type="domain" description="Histidine kinase" evidence="10">
    <location>
        <begin position="324"/>
        <end position="544"/>
    </location>
</feature>